<evidence type="ECO:0000313" key="1">
    <source>
        <dbReference type="EMBL" id="KAA1064079.1"/>
    </source>
</evidence>
<evidence type="ECO:0000313" key="2">
    <source>
        <dbReference type="Proteomes" id="UP000325313"/>
    </source>
</evidence>
<sequence length="127" mass="14247">MSVPSRKEVTANNATDGLFTVFEENFLLTAVTAIDTADRLFTEVELKELLGMGAAQEFFKEVTAIEAEYSLFLFTELEHKKLFGAEAAQDLIEEVSVIEEEERLFTELELKELFGTEAAKDSIEEGK</sequence>
<gene>
    <name evidence="1" type="ORF">PGTUg99_010566</name>
</gene>
<dbReference type="AlphaFoldDB" id="A0A5B0LI89"/>
<proteinExistence type="predicted"/>
<comment type="caution">
    <text evidence="1">The sequence shown here is derived from an EMBL/GenBank/DDBJ whole genome shotgun (WGS) entry which is preliminary data.</text>
</comment>
<reference evidence="1 2" key="1">
    <citation type="submission" date="2019-05" db="EMBL/GenBank/DDBJ databases">
        <title>Emergence of the Ug99 lineage of the wheat stem rust pathogen through somatic hybridization.</title>
        <authorList>
            <person name="Li F."/>
            <person name="Upadhyaya N.M."/>
            <person name="Sperschneider J."/>
            <person name="Matny O."/>
            <person name="Nguyen-Phuc H."/>
            <person name="Mago R."/>
            <person name="Raley C."/>
            <person name="Miller M.E."/>
            <person name="Silverstein K.A.T."/>
            <person name="Henningsen E."/>
            <person name="Hirsch C.D."/>
            <person name="Visser B."/>
            <person name="Pretorius Z.A."/>
            <person name="Steffenson B.J."/>
            <person name="Schwessinger B."/>
            <person name="Dodds P.N."/>
            <person name="Figueroa M."/>
        </authorList>
    </citation>
    <scope>NUCLEOTIDE SEQUENCE [LARGE SCALE GENOMIC DNA]</scope>
    <source>
        <strain evidence="1 2">Ug99</strain>
    </source>
</reference>
<dbReference type="EMBL" id="VDEP01000516">
    <property type="protein sequence ID" value="KAA1064079.1"/>
    <property type="molecule type" value="Genomic_DNA"/>
</dbReference>
<accession>A0A5B0LI89</accession>
<name>A0A5B0LI89_PUCGR</name>
<dbReference type="Proteomes" id="UP000325313">
    <property type="component" value="Unassembled WGS sequence"/>
</dbReference>
<organism evidence="1 2">
    <name type="scientific">Puccinia graminis f. sp. tritici</name>
    <dbReference type="NCBI Taxonomy" id="56615"/>
    <lineage>
        <taxon>Eukaryota</taxon>
        <taxon>Fungi</taxon>
        <taxon>Dikarya</taxon>
        <taxon>Basidiomycota</taxon>
        <taxon>Pucciniomycotina</taxon>
        <taxon>Pucciniomycetes</taxon>
        <taxon>Pucciniales</taxon>
        <taxon>Pucciniaceae</taxon>
        <taxon>Puccinia</taxon>
    </lineage>
</organism>
<protein>
    <submittedName>
        <fullName evidence="1">Uncharacterized protein</fullName>
    </submittedName>
</protein>